<dbReference type="AlphaFoldDB" id="A0A6N6W289"/>
<dbReference type="Proteomes" id="UP000463700">
    <property type="component" value="Unassembled WGS sequence"/>
</dbReference>
<protein>
    <submittedName>
        <fullName evidence="1">Uncharacterized protein</fullName>
    </submittedName>
</protein>
<accession>A0A6N6W289</accession>
<evidence type="ECO:0000313" key="2">
    <source>
        <dbReference type="Proteomes" id="UP000463700"/>
    </source>
</evidence>
<organism evidence="1 2">
    <name type="scientific">Paraburkholderia madseniana</name>
    <dbReference type="NCBI Taxonomy" id="2599607"/>
    <lineage>
        <taxon>Bacteria</taxon>
        <taxon>Pseudomonadati</taxon>
        <taxon>Pseudomonadota</taxon>
        <taxon>Betaproteobacteria</taxon>
        <taxon>Burkholderiales</taxon>
        <taxon>Burkholderiaceae</taxon>
        <taxon>Paraburkholderia</taxon>
    </lineage>
</organism>
<evidence type="ECO:0000313" key="1">
    <source>
        <dbReference type="EMBL" id="KAE8754239.1"/>
    </source>
</evidence>
<dbReference type="EMBL" id="VOSW01000138">
    <property type="protein sequence ID" value="KAE8754239.1"/>
    <property type="molecule type" value="Genomic_DNA"/>
</dbReference>
<reference evidence="1 2" key="1">
    <citation type="journal article" date="2020" name="Int. J. Syst. Evol. Microbiol.">
        <title>Paraburkholderia madseniana sp. nov., a phenolic acid-degrading bacterium isolated from acidic forest soil.</title>
        <authorList>
            <person name="Wilhelm R.C."/>
            <person name="Murphy S.J.L."/>
            <person name="Feriancek N.M."/>
            <person name="Karasz D.C."/>
            <person name="DeRito C.M."/>
            <person name="Newman J.D."/>
            <person name="Buckley D.H."/>
        </authorList>
    </citation>
    <scope>NUCLEOTIDE SEQUENCE [LARGE SCALE GENOMIC DNA]</scope>
    <source>
        <strain evidence="1 2">RP11</strain>
    </source>
</reference>
<gene>
    <name evidence="1" type="ORF">FSO04_40850</name>
</gene>
<name>A0A6N6W289_9BURK</name>
<comment type="caution">
    <text evidence="1">The sequence shown here is derived from an EMBL/GenBank/DDBJ whole genome shotgun (WGS) entry which is preliminary data.</text>
</comment>
<sequence>MKRPKGDIESLFAQGIQDFNGGNASGERRLDVRKEGLEMGSLAAFRACAGKAAQRGSKLFVIHWANGE</sequence>
<proteinExistence type="predicted"/>
<dbReference type="OrthoDB" id="9849746at2"/>